<evidence type="ECO:0000313" key="2">
    <source>
        <dbReference type="EMBL" id="MBL0749145.1"/>
    </source>
</evidence>
<keyword evidence="1" id="KW-0732">Signal</keyword>
<dbReference type="RefSeq" id="WP_201938910.1">
    <property type="nucleotide sequence ID" value="NZ_JAERSG010000005.1"/>
</dbReference>
<gene>
    <name evidence="2" type="ORF">JI751_16105</name>
</gene>
<evidence type="ECO:0000313" key="3">
    <source>
        <dbReference type="Proteomes" id="UP000636918"/>
    </source>
</evidence>
<keyword evidence="3" id="KW-1185">Reference proteome</keyword>
<evidence type="ECO:0000256" key="1">
    <source>
        <dbReference type="SAM" id="SignalP"/>
    </source>
</evidence>
<sequence>MNDVGISERAATRRTVVRGAAWTLPVVAAATAAPAFAASACPNRTALLPVTWSATSTTTSQSGTTTTGATVTVSAAYTQAGAAPGSLGTNNLSAQTAASTRDSFAIVNNSPATLLGDPATNFQTVTFTFLQPVYGLTFSIDDIDRGTGYWDYVSLTATPSQTPSAGYGNPTTITGAGTDTSPWRTTVTTGGDNLASQSVAVTYANGAVGVTQVRLKFWSTTQTATSAIHLLRLRQMSFRTCA</sequence>
<accession>A0ABS1LBS5</accession>
<feature type="signal peptide" evidence="1">
    <location>
        <begin position="1"/>
        <end position="37"/>
    </location>
</feature>
<feature type="chain" id="PRO_5047407275" evidence="1">
    <location>
        <begin position="38"/>
        <end position="242"/>
    </location>
</feature>
<proteinExistence type="predicted"/>
<dbReference type="Proteomes" id="UP000636918">
    <property type="component" value="Unassembled WGS sequence"/>
</dbReference>
<reference evidence="2 3" key="1">
    <citation type="submission" date="2021-01" db="EMBL/GenBank/DDBJ databases">
        <title>Genome seq and assembly of Nocardiodes sp. G10.</title>
        <authorList>
            <person name="Chhetri G."/>
        </authorList>
    </citation>
    <scope>NUCLEOTIDE SEQUENCE [LARGE SCALE GENOMIC DNA]</scope>
    <source>
        <strain evidence="2 3">G10</strain>
    </source>
</reference>
<dbReference type="InterPro" id="IPR006311">
    <property type="entry name" value="TAT_signal"/>
</dbReference>
<protein>
    <submittedName>
        <fullName evidence="2">Uncharacterized protein</fullName>
    </submittedName>
</protein>
<comment type="caution">
    <text evidence="2">The sequence shown here is derived from an EMBL/GenBank/DDBJ whole genome shotgun (WGS) entry which is preliminary data.</text>
</comment>
<dbReference type="EMBL" id="JAERSG010000005">
    <property type="protein sequence ID" value="MBL0749145.1"/>
    <property type="molecule type" value="Genomic_DNA"/>
</dbReference>
<organism evidence="2 3">
    <name type="scientific">Nocardioides baculatus</name>
    <dbReference type="NCBI Taxonomy" id="2801337"/>
    <lineage>
        <taxon>Bacteria</taxon>
        <taxon>Bacillati</taxon>
        <taxon>Actinomycetota</taxon>
        <taxon>Actinomycetes</taxon>
        <taxon>Propionibacteriales</taxon>
        <taxon>Nocardioidaceae</taxon>
        <taxon>Nocardioides</taxon>
    </lineage>
</organism>
<dbReference type="PROSITE" id="PS51318">
    <property type="entry name" value="TAT"/>
    <property type="match status" value="1"/>
</dbReference>
<name>A0ABS1LBS5_9ACTN</name>